<feature type="compositionally biased region" description="Polar residues" evidence="3">
    <location>
        <begin position="377"/>
        <end position="396"/>
    </location>
</feature>
<keyword evidence="7" id="KW-1185">Reference proteome</keyword>
<protein>
    <submittedName>
        <fullName evidence="6">Rho GTPase-activating protein</fullName>
    </submittedName>
</protein>
<dbReference type="PROSITE" id="PS51741">
    <property type="entry name" value="F_BAR"/>
    <property type="match status" value="1"/>
</dbReference>
<dbReference type="GO" id="GO:0005096">
    <property type="term" value="F:GTPase activator activity"/>
    <property type="evidence" value="ECO:0007669"/>
    <property type="project" value="UniProtKB-KW"/>
</dbReference>
<dbReference type="InterPro" id="IPR027267">
    <property type="entry name" value="AH/BAR_dom_sf"/>
</dbReference>
<evidence type="ECO:0000259" key="4">
    <source>
        <dbReference type="PROSITE" id="PS50238"/>
    </source>
</evidence>
<dbReference type="PANTHER" id="PTHR23176:SF136">
    <property type="entry name" value="RHO GTPASE ACTIVATOR (RGD1)"/>
    <property type="match status" value="1"/>
</dbReference>
<feature type="compositionally biased region" description="Polar residues" evidence="3">
    <location>
        <begin position="507"/>
        <end position="519"/>
    </location>
</feature>
<sequence length="723" mass="80093">MEAALSSPYAIEKLLNRLKQSIYAAREFSGFAKERCALEDRYAQGYKKLVRHASESLRKPESRQGSYARNFDETLRVNERTAENTLQLALSLQTMSEELREVAETAERGRKHWKHATIDAEKRLSDAESAQAKAKDRYNSAAEQYDRVRTGEKQGGKFGLKNKTPAQQEEALKEKADMLDQDYAQKSQAAQEQRREFEGSTKPSIIRNLQDLIKECDAALSMQMAKLASLSEKHIVSIGMAVAPIRNPDSTGPEPRGLRQIAQEIDDDRDFQDYMLDGVEPPPQFKGRSRRNTDAEPMTTPVQQSTNFDTRRSSETPYYGSPAHVESQPPQLPQIGGQDSFGNSFELQRPSAQKRDSSFIGGQPDTLSKVNTDHRQQTGIIQDSAPAYSSGQNLSTGPPVPPYERTQAPVKTGGYDGVHQRQDSLGPANVDHTPVLLRQDMPTSSPHYDQGPVPTNARTADLGHGQLSNTTPGPYLGRGGPAPGSYMDPGKNFSSSPNTGAGRGQLPSAQRNLPSQQPQRPMLPPNKPVFGMHLDDLFRRDGTAVPAIVFQCIQAVDTFGLNTEGIYRISGSAPTVTQLKSEFDHDSSLVKLTEPASFNNDIASVATLLKNFLRDLPDALMTNTAYHSFIQAAKYEDTIMRRDALHQYINSLPDPNYATLRVLVLHLHRVSRNSDVNKMDMRNLAIVFGPTILGGNNVADAGYHTKVMETILHHTHDIFDPDE</sequence>
<dbReference type="InterPro" id="IPR050729">
    <property type="entry name" value="Rho-GAP"/>
</dbReference>
<evidence type="ECO:0000313" key="7">
    <source>
        <dbReference type="Proteomes" id="UP001309876"/>
    </source>
</evidence>
<dbReference type="GO" id="GO:0005938">
    <property type="term" value="C:cell cortex"/>
    <property type="evidence" value="ECO:0007669"/>
    <property type="project" value="UniProtKB-ARBA"/>
</dbReference>
<feature type="region of interest" description="Disordered" evidence="3">
    <location>
        <begin position="273"/>
        <end position="409"/>
    </location>
</feature>
<dbReference type="SUPFAM" id="SSF103657">
    <property type="entry name" value="BAR/IMD domain-like"/>
    <property type="match status" value="1"/>
</dbReference>
<evidence type="ECO:0000256" key="2">
    <source>
        <dbReference type="PROSITE-ProRule" id="PRU01077"/>
    </source>
</evidence>
<dbReference type="AlphaFoldDB" id="A0AAN7T5B7"/>
<dbReference type="Pfam" id="PF00620">
    <property type="entry name" value="RhoGAP"/>
    <property type="match status" value="1"/>
</dbReference>
<feature type="region of interest" description="Disordered" evidence="3">
    <location>
        <begin position="122"/>
        <end position="168"/>
    </location>
</feature>
<dbReference type="EMBL" id="JAVRRJ010000002">
    <property type="protein sequence ID" value="KAK5089027.1"/>
    <property type="molecule type" value="Genomic_DNA"/>
</dbReference>
<dbReference type="PROSITE" id="PS50238">
    <property type="entry name" value="RHOGAP"/>
    <property type="match status" value="1"/>
</dbReference>
<reference evidence="6 7" key="1">
    <citation type="submission" date="2023-08" db="EMBL/GenBank/DDBJ databases">
        <title>Black Yeasts Isolated from many extreme environments.</title>
        <authorList>
            <person name="Coleine C."/>
            <person name="Stajich J.E."/>
            <person name="Selbmann L."/>
        </authorList>
    </citation>
    <scope>NUCLEOTIDE SEQUENCE [LARGE SCALE GENOMIC DNA]</scope>
    <source>
        <strain evidence="6 7">CCFEE 5910</strain>
    </source>
</reference>
<feature type="domain" description="Rho-GAP" evidence="4">
    <location>
        <begin position="532"/>
        <end position="719"/>
    </location>
</feature>
<evidence type="ECO:0000313" key="6">
    <source>
        <dbReference type="EMBL" id="KAK5089027.1"/>
    </source>
</evidence>
<dbReference type="Gene3D" id="1.10.555.10">
    <property type="entry name" value="Rho GTPase activation protein"/>
    <property type="match status" value="1"/>
</dbReference>
<evidence type="ECO:0000259" key="5">
    <source>
        <dbReference type="PROSITE" id="PS51741"/>
    </source>
</evidence>
<dbReference type="GO" id="GO:0007165">
    <property type="term" value="P:signal transduction"/>
    <property type="evidence" value="ECO:0007669"/>
    <property type="project" value="InterPro"/>
</dbReference>
<evidence type="ECO:0000256" key="1">
    <source>
        <dbReference type="ARBA" id="ARBA00022468"/>
    </source>
</evidence>
<feature type="region of interest" description="Disordered" evidence="3">
    <location>
        <begin position="438"/>
        <end position="528"/>
    </location>
</feature>
<organism evidence="6 7">
    <name type="scientific">Lithohypha guttulata</name>
    <dbReference type="NCBI Taxonomy" id="1690604"/>
    <lineage>
        <taxon>Eukaryota</taxon>
        <taxon>Fungi</taxon>
        <taxon>Dikarya</taxon>
        <taxon>Ascomycota</taxon>
        <taxon>Pezizomycotina</taxon>
        <taxon>Eurotiomycetes</taxon>
        <taxon>Chaetothyriomycetidae</taxon>
        <taxon>Chaetothyriales</taxon>
        <taxon>Trichomeriaceae</taxon>
        <taxon>Lithohypha</taxon>
    </lineage>
</organism>
<feature type="compositionally biased region" description="Basic and acidic residues" evidence="3">
    <location>
        <begin position="133"/>
        <end position="155"/>
    </location>
</feature>
<keyword evidence="1" id="KW-0343">GTPase activation</keyword>
<dbReference type="InterPro" id="IPR031160">
    <property type="entry name" value="F_BAR_dom"/>
</dbReference>
<dbReference type="InterPro" id="IPR000198">
    <property type="entry name" value="RhoGAP_dom"/>
</dbReference>
<dbReference type="Pfam" id="PF00611">
    <property type="entry name" value="FCH"/>
    <property type="match status" value="1"/>
</dbReference>
<dbReference type="PANTHER" id="PTHR23176">
    <property type="entry name" value="RHO/RAC/CDC GTPASE-ACTIVATING PROTEIN"/>
    <property type="match status" value="1"/>
</dbReference>
<feature type="domain" description="F-BAR" evidence="5">
    <location>
        <begin position="1"/>
        <end position="270"/>
    </location>
</feature>
<dbReference type="SMART" id="SM00324">
    <property type="entry name" value="RhoGAP"/>
    <property type="match status" value="1"/>
</dbReference>
<gene>
    <name evidence="6" type="primary">RGD1</name>
    <name evidence="6" type="ORF">LTR05_003251</name>
</gene>
<proteinExistence type="predicted"/>
<comment type="caution">
    <text evidence="6">The sequence shown here is derived from an EMBL/GenBank/DDBJ whole genome shotgun (WGS) entry which is preliminary data.</text>
</comment>
<feature type="region of interest" description="Disordered" evidence="3">
    <location>
        <begin position="183"/>
        <end position="202"/>
    </location>
</feature>
<dbReference type="Proteomes" id="UP001309876">
    <property type="component" value="Unassembled WGS sequence"/>
</dbReference>
<dbReference type="Gene3D" id="1.20.1270.60">
    <property type="entry name" value="Arfaptin homology (AH) domain/BAR domain"/>
    <property type="match status" value="1"/>
</dbReference>
<dbReference type="SMART" id="SM00055">
    <property type="entry name" value="FCH"/>
    <property type="match status" value="1"/>
</dbReference>
<name>A0AAN7T5B7_9EURO</name>
<accession>A0AAN7T5B7</accession>
<keyword evidence="2" id="KW-0175">Coiled coil</keyword>
<dbReference type="InterPro" id="IPR008936">
    <property type="entry name" value="Rho_GTPase_activation_prot"/>
</dbReference>
<dbReference type="SUPFAM" id="SSF48350">
    <property type="entry name" value="GTPase activation domain, GAP"/>
    <property type="match status" value="1"/>
</dbReference>
<dbReference type="InterPro" id="IPR001060">
    <property type="entry name" value="FCH_dom"/>
</dbReference>
<evidence type="ECO:0000256" key="3">
    <source>
        <dbReference type="SAM" id="MobiDB-lite"/>
    </source>
</evidence>